<dbReference type="InterPro" id="IPR000524">
    <property type="entry name" value="Tscrpt_reg_HTH_GntR"/>
</dbReference>
<dbReference type="Proteomes" id="UP000623250">
    <property type="component" value="Unassembled WGS sequence"/>
</dbReference>
<keyword evidence="3" id="KW-0804">Transcription</keyword>
<keyword evidence="2" id="KW-0238">DNA-binding</keyword>
<gene>
    <name evidence="5" type="ORF">JDN41_03355</name>
</gene>
<dbReference type="Gene3D" id="1.10.10.10">
    <property type="entry name" value="Winged helix-like DNA-binding domain superfamily/Winged helix DNA-binding domain"/>
    <property type="match status" value="1"/>
</dbReference>
<evidence type="ECO:0000256" key="2">
    <source>
        <dbReference type="ARBA" id="ARBA00023125"/>
    </source>
</evidence>
<dbReference type="Gene3D" id="1.20.120.530">
    <property type="entry name" value="GntR ligand-binding domain-like"/>
    <property type="match status" value="1"/>
</dbReference>
<dbReference type="PANTHER" id="PTHR43537">
    <property type="entry name" value="TRANSCRIPTIONAL REGULATOR, GNTR FAMILY"/>
    <property type="match status" value="1"/>
</dbReference>
<dbReference type="InterPro" id="IPR036390">
    <property type="entry name" value="WH_DNA-bd_sf"/>
</dbReference>
<dbReference type="InterPro" id="IPR036388">
    <property type="entry name" value="WH-like_DNA-bd_sf"/>
</dbReference>
<sequence length="242" mass="27222">MSSQAERLRSLIEEEILSFQLKPGDKLDECGLAKRYGTSRTPVREALRQLSANGLVEIRPHKGAMVARLGIRELVELLEVMAELEGACGRLAAKSCLNSDIDAMSAAQEDCRRFAESHDPKSYARANEVFHETIYAASRNSYLVKMTLSIRNRIGAYRRLQLDHINRILPSVMEHDRILRTIRDGLPDETDRLLQVHILNIGGELRRMIALISEGENAFPNRSQMMFDEADALHVLAGAGKR</sequence>
<evidence type="ECO:0000256" key="1">
    <source>
        <dbReference type="ARBA" id="ARBA00023015"/>
    </source>
</evidence>
<accession>A0A8I1KJ87</accession>
<dbReference type="CDD" id="cd07377">
    <property type="entry name" value="WHTH_GntR"/>
    <property type="match status" value="1"/>
</dbReference>
<dbReference type="SUPFAM" id="SSF46785">
    <property type="entry name" value="Winged helix' DNA-binding domain"/>
    <property type="match status" value="1"/>
</dbReference>
<feature type="domain" description="HTH gntR-type" evidence="4">
    <location>
        <begin position="2"/>
        <end position="69"/>
    </location>
</feature>
<keyword evidence="1" id="KW-0805">Transcription regulation</keyword>
<dbReference type="GO" id="GO:0003700">
    <property type="term" value="F:DNA-binding transcription factor activity"/>
    <property type="evidence" value="ECO:0007669"/>
    <property type="project" value="InterPro"/>
</dbReference>
<organism evidence="5 6">
    <name type="scientific">Rhodomicrobium udaipurense</name>
    <dbReference type="NCBI Taxonomy" id="1202716"/>
    <lineage>
        <taxon>Bacteria</taxon>
        <taxon>Pseudomonadati</taxon>
        <taxon>Pseudomonadota</taxon>
        <taxon>Alphaproteobacteria</taxon>
        <taxon>Hyphomicrobiales</taxon>
        <taxon>Hyphomicrobiaceae</taxon>
        <taxon>Rhodomicrobium</taxon>
    </lineage>
</organism>
<dbReference type="SMART" id="SM00345">
    <property type="entry name" value="HTH_GNTR"/>
    <property type="match status" value="1"/>
</dbReference>
<keyword evidence="6" id="KW-1185">Reference proteome</keyword>
<evidence type="ECO:0000256" key="3">
    <source>
        <dbReference type="ARBA" id="ARBA00023163"/>
    </source>
</evidence>
<dbReference type="RefSeq" id="WP_081796738.1">
    <property type="nucleotide sequence ID" value="NZ_JAEMUK010000007.1"/>
</dbReference>
<dbReference type="PRINTS" id="PR00035">
    <property type="entry name" value="HTHGNTR"/>
</dbReference>
<evidence type="ECO:0000313" key="6">
    <source>
        <dbReference type="Proteomes" id="UP000623250"/>
    </source>
</evidence>
<dbReference type="SUPFAM" id="SSF48008">
    <property type="entry name" value="GntR ligand-binding domain-like"/>
    <property type="match status" value="1"/>
</dbReference>
<dbReference type="Pfam" id="PF00392">
    <property type="entry name" value="GntR"/>
    <property type="match status" value="1"/>
</dbReference>
<dbReference type="EMBL" id="JAEMUK010000007">
    <property type="protein sequence ID" value="MBJ7542589.1"/>
    <property type="molecule type" value="Genomic_DNA"/>
</dbReference>
<name>A0A8I1KJ87_9HYPH</name>
<protein>
    <submittedName>
        <fullName evidence="5">GntR family transcriptional regulator</fullName>
    </submittedName>
</protein>
<evidence type="ECO:0000259" key="4">
    <source>
        <dbReference type="PROSITE" id="PS50949"/>
    </source>
</evidence>
<dbReference type="SMART" id="SM00895">
    <property type="entry name" value="FCD"/>
    <property type="match status" value="1"/>
</dbReference>
<dbReference type="InterPro" id="IPR011711">
    <property type="entry name" value="GntR_C"/>
</dbReference>
<dbReference type="Pfam" id="PF07729">
    <property type="entry name" value="FCD"/>
    <property type="match status" value="1"/>
</dbReference>
<dbReference type="PANTHER" id="PTHR43537:SF49">
    <property type="entry name" value="TRANSCRIPTIONAL REGULATORY PROTEIN"/>
    <property type="match status" value="1"/>
</dbReference>
<reference evidence="5 6" key="1">
    <citation type="submission" date="2020-12" db="EMBL/GenBank/DDBJ databases">
        <title>Revised draft genomes of Rhodomicrobium vannielii ATCC 17100 and Rhodomicrobium udaipurense JA643.</title>
        <authorList>
            <person name="Conners E.M."/>
            <person name="Davenport E.J."/>
            <person name="Bose A."/>
        </authorList>
    </citation>
    <scope>NUCLEOTIDE SEQUENCE [LARGE SCALE GENOMIC DNA]</scope>
    <source>
        <strain evidence="5 6">JA643</strain>
    </source>
</reference>
<dbReference type="PROSITE" id="PS50949">
    <property type="entry name" value="HTH_GNTR"/>
    <property type="match status" value="1"/>
</dbReference>
<dbReference type="AlphaFoldDB" id="A0A8I1KJ87"/>
<evidence type="ECO:0000313" key="5">
    <source>
        <dbReference type="EMBL" id="MBJ7542589.1"/>
    </source>
</evidence>
<dbReference type="GO" id="GO:0003677">
    <property type="term" value="F:DNA binding"/>
    <property type="evidence" value="ECO:0007669"/>
    <property type="project" value="UniProtKB-KW"/>
</dbReference>
<comment type="caution">
    <text evidence="5">The sequence shown here is derived from an EMBL/GenBank/DDBJ whole genome shotgun (WGS) entry which is preliminary data.</text>
</comment>
<dbReference type="InterPro" id="IPR008920">
    <property type="entry name" value="TF_FadR/GntR_C"/>
</dbReference>
<proteinExistence type="predicted"/>